<dbReference type="RefSeq" id="WP_016918963.1">
    <property type="nucleotide sequence ID" value="NZ_CP044331.1"/>
</dbReference>
<dbReference type="PANTHER" id="PTHR34595">
    <property type="entry name" value="BLR5612 PROTEIN"/>
    <property type="match status" value="1"/>
</dbReference>
<feature type="domain" description="Circularly permuted ATP-grasp type 2" evidence="2">
    <location>
        <begin position="100"/>
        <end position="479"/>
    </location>
</feature>
<dbReference type="InterPro" id="IPR007296">
    <property type="entry name" value="DUF403"/>
</dbReference>
<evidence type="ECO:0000259" key="2">
    <source>
        <dbReference type="Pfam" id="PF14403"/>
    </source>
</evidence>
<proteinExistence type="predicted"/>
<evidence type="ECO:0000313" key="4">
    <source>
        <dbReference type="Proteomes" id="UP000422569"/>
    </source>
</evidence>
<dbReference type="EMBL" id="CP044331">
    <property type="protein sequence ID" value="QGM99244.1"/>
    <property type="molecule type" value="Genomic_DNA"/>
</dbReference>
<dbReference type="SUPFAM" id="SSF56059">
    <property type="entry name" value="Glutathione synthetase ATP-binding domain-like"/>
    <property type="match status" value="1"/>
</dbReference>
<gene>
    <name evidence="3" type="ORF">F7D14_18310</name>
</gene>
<dbReference type="InterPro" id="IPR025841">
    <property type="entry name" value="CP_ATPgrasp_2"/>
</dbReference>
<dbReference type="PANTHER" id="PTHR34595:SF2">
    <property type="entry name" value="BLR2978 PROTEIN"/>
    <property type="match status" value="1"/>
</dbReference>
<protein>
    <submittedName>
        <fullName evidence="3">Circularly permuted type 2 ATP-grasp protein</fullName>
    </submittedName>
</protein>
<keyword evidence="4" id="KW-1185">Reference proteome</keyword>
<feature type="domain" description="DUF403" evidence="1">
    <location>
        <begin position="528"/>
        <end position="828"/>
    </location>
</feature>
<dbReference type="AlphaFoldDB" id="A0A6B8M5I2"/>
<reference evidence="3 4" key="1">
    <citation type="submission" date="2019-09" db="EMBL/GenBank/DDBJ databases">
        <title>Isolation and complete genome sequencing of Methylocystis species.</title>
        <authorList>
            <person name="Rumah B.L."/>
            <person name="Stead C.E."/>
            <person name="Stevens B.C."/>
            <person name="Minton N.P."/>
            <person name="Grosse-Honebrink A."/>
            <person name="Zhang Y."/>
        </authorList>
    </citation>
    <scope>NUCLEOTIDE SEQUENCE [LARGE SCALE GENOMIC DNA]</scope>
    <source>
        <strain evidence="3 4">BRCS2</strain>
    </source>
</reference>
<dbReference type="KEGG" id="mpar:F7D14_18310"/>
<dbReference type="Pfam" id="PF04168">
    <property type="entry name" value="Alpha-E"/>
    <property type="match status" value="1"/>
</dbReference>
<dbReference type="Gene3D" id="3.40.50.11290">
    <property type="match status" value="1"/>
</dbReference>
<dbReference type="Pfam" id="PF14403">
    <property type="entry name" value="CP_ATPgrasp_2"/>
    <property type="match status" value="1"/>
</dbReference>
<accession>A0A6B8M5I2</accession>
<dbReference type="InterPro" id="IPR051680">
    <property type="entry name" value="ATP-dep_Glu-Cys_Ligase-2"/>
</dbReference>
<evidence type="ECO:0000313" key="3">
    <source>
        <dbReference type="EMBL" id="QGM99244.1"/>
    </source>
</evidence>
<evidence type="ECO:0000259" key="1">
    <source>
        <dbReference type="Pfam" id="PF04168"/>
    </source>
</evidence>
<organism evidence="3 4">
    <name type="scientific">Methylocystis parvus</name>
    <dbReference type="NCBI Taxonomy" id="134"/>
    <lineage>
        <taxon>Bacteria</taxon>
        <taxon>Pseudomonadati</taxon>
        <taxon>Pseudomonadota</taxon>
        <taxon>Alphaproteobacteria</taxon>
        <taxon>Hyphomicrobiales</taxon>
        <taxon>Methylocystaceae</taxon>
        <taxon>Methylocystis</taxon>
    </lineage>
</organism>
<dbReference type="Proteomes" id="UP000422569">
    <property type="component" value="Chromosome"/>
</dbReference>
<sequence length="844" mass="92637">MAVELDADAAVDARPGEEAQRLAAWIADYRPLPGVPDELIGPDGRPRAHWSTLLDTLAGLGQSGVRNRFAAAERRIKDMGVTYRVHGETRERPWPLGRLPLLLTESEWRDIASGIAQRAELLDRILQDVYGEARLVAEGALPAAAVAGSPEFIRQMRGVKPVGGRWLRFYAVDIGRGPDGKWWVLGDRAQAPSGAGYAIENRLILSRAFPSLFRDMKVQRLAGFFRDFRAGLAAAASRSDPRICLMTPGPWSETYAEQVYLARYLGFLLVEGEDLATSEGKLHVRTVAGLKRADVVWRRVDADWLDPLEANAASKLGVPGFFDAIRNGSVAMANMPGAGLVESRALMSFLPTLAQRLLGENLRLPNVATWWCGQAAERDEIMRAFDSRAIAGAYGETAEGLGGARAAIGAELDPFQRARLIRAIETRGMDYVGQEIVQLSTTPVWDGEALTPRPFSLRIFAAATPEGWKIMPGGFCRVSDQRDARAVSMGSGAQSADVWVTGDEEAENATTLLPLKPDAPVVRVPGNLPSRAADNLFWMGRYLERAEATLRIVRCLCNRLTETQSIATQGRQPIERCERLLFAWGAAAPFAAAHPGAFIALTAASDADFYGSARAIAGQAKRAASIVRERLSPDMWQLLVRLEMRLDHLVADAPPEPEIVEMTERALHTLAALSGLMDENFNRVSGWAFIDLGKRVERAINTCRFARQFADDDPTIETLDALLELVDSQISYRSRYLAGAALAPTLDIAMLDPFNPRSVAFQTRRIDEHLSMLPALVDDGMMEPPRRLAVSIRAELEAEDARRVDGARILFVEQRLMALANAISERYFSHASDPAPADKRSKLA</sequence>
<name>A0A6B8M5I2_9HYPH</name>